<sequence length="352" mass="37226">MASLFPILPIIMDTNNMAIMSNHGVALIIALLCAVFSLFVALSFGAAPTSLADVYHSLTFSSEASFTSRIIIELRMPRTLLAFLAGSGLAIAGLILQTVTRNPLADPYLFGISSGASLGVVVLMAFVGIGAGIALSAAALIGSLVAMGLLILIAGSQRNAQVESMLLAGVALSFLFSAFTSLLLYWSDPQAVAAILFWTLGSFARAQWPSLLLPALVIITCTVIMLGFRRQLNAMLLGDESATTLGVRVHRFRILMLILSSLITAVLVAMCGGIGFVGLMVPHIVRFFISQGSSVGLLMTGLVGGIFMVWVDVLARSLLANQELPIGVITAAIGSLFFLSILYFRKRQLVGK</sequence>
<feature type="transmembrane region" description="Helical" evidence="8">
    <location>
        <begin position="287"/>
        <end position="311"/>
    </location>
</feature>
<keyword evidence="3" id="KW-0813">Transport</keyword>
<dbReference type="SUPFAM" id="SSF81345">
    <property type="entry name" value="ABC transporter involved in vitamin B12 uptake, BtuC"/>
    <property type="match status" value="1"/>
</dbReference>
<dbReference type="PANTHER" id="PTHR30472">
    <property type="entry name" value="FERRIC ENTEROBACTIN TRANSPORT SYSTEM PERMEASE PROTEIN"/>
    <property type="match status" value="1"/>
</dbReference>
<evidence type="ECO:0000256" key="8">
    <source>
        <dbReference type="SAM" id="Phobius"/>
    </source>
</evidence>
<dbReference type="GO" id="GO:0033214">
    <property type="term" value="P:siderophore-iron import into cell"/>
    <property type="evidence" value="ECO:0007669"/>
    <property type="project" value="TreeGrafter"/>
</dbReference>
<feature type="transmembrane region" description="Helical" evidence="8">
    <location>
        <begin position="206"/>
        <end position="228"/>
    </location>
</feature>
<comment type="subcellular location">
    <subcellularLocation>
        <location evidence="1">Cell membrane</location>
        <topology evidence="1">Multi-pass membrane protein</topology>
    </subcellularLocation>
</comment>
<keyword evidence="7 8" id="KW-0472">Membrane</keyword>
<gene>
    <name evidence="9" type="primary">btuC</name>
    <name evidence="9" type="ORF">GCM10007914_08200</name>
</gene>
<evidence type="ECO:0000256" key="2">
    <source>
        <dbReference type="ARBA" id="ARBA00007935"/>
    </source>
</evidence>
<proteinExistence type="inferred from homology"/>
<evidence type="ECO:0000313" key="9">
    <source>
        <dbReference type="EMBL" id="GLQ01939.1"/>
    </source>
</evidence>
<dbReference type="EMBL" id="BSNE01000002">
    <property type="protein sequence ID" value="GLQ01939.1"/>
    <property type="molecule type" value="Genomic_DNA"/>
</dbReference>
<evidence type="ECO:0000256" key="1">
    <source>
        <dbReference type="ARBA" id="ARBA00004651"/>
    </source>
</evidence>
<reference evidence="9" key="2">
    <citation type="submission" date="2023-01" db="EMBL/GenBank/DDBJ databases">
        <title>Draft genome sequence of Pseudoalteromonas tetraodonis strain NBRC 103034.</title>
        <authorList>
            <person name="Sun Q."/>
            <person name="Mori K."/>
        </authorList>
    </citation>
    <scope>NUCLEOTIDE SEQUENCE</scope>
    <source>
        <strain evidence="9">NBRC 103034</strain>
    </source>
</reference>
<reference evidence="9" key="1">
    <citation type="journal article" date="2014" name="Int. J. Syst. Evol. Microbiol.">
        <title>Complete genome sequence of Corynebacterium casei LMG S-19264T (=DSM 44701T), isolated from a smear-ripened cheese.</title>
        <authorList>
            <consortium name="US DOE Joint Genome Institute (JGI-PGF)"/>
            <person name="Walter F."/>
            <person name="Albersmeier A."/>
            <person name="Kalinowski J."/>
            <person name="Ruckert C."/>
        </authorList>
    </citation>
    <scope>NUCLEOTIDE SEQUENCE</scope>
    <source>
        <strain evidence="9">NBRC 103034</strain>
    </source>
</reference>
<dbReference type="InterPro" id="IPR000522">
    <property type="entry name" value="ABC_transptr_permease_BtuC"/>
</dbReference>
<feature type="transmembrane region" description="Helical" evidence="8">
    <location>
        <begin position="76"/>
        <end position="96"/>
    </location>
</feature>
<dbReference type="Gene3D" id="1.10.3470.10">
    <property type="entry name" value="ABC transporter involved in vitamin B12 uptake, BtuC"/>
    <property type="match status" value="1"/>
</dbReference>
<evidence type="ECO:0000256" key="6">
    <source>
        <dbReference type="ARBA" id="ARBA00022989"/>
    </source>
</evidence>
<accession>A0AA37W159</accession>
<feature type="transmembrane region" description="Helical" evidence="8">
    <location>
        <begin position="108"/>
        <end position="127"/>
    </location>
</feature>
<evidence type="ECO:0000256" key="4">
    <source>
        <dbReference type="ARBA" id="ARBA00022475"/>
    </source>
</evidence>
<feature type="transmembrane region" description="Helical" evidence="8">
    <location>
        <begin position="323"/>
        <end position="344"/>
    </location>
</feature>
<feature type="transmembrane region" description="Helical" evidence="8">
    <location>
        <begin position="166"/>
        <end position="186"/>
    </location>
</feature>
<evidence type="ECO:0000256" key="3">
    <source>
        <dbReference type="ARBA" id="ARBA00022448"/>
    </source>
</evidence>
<dbReference type="CDD" id="cd06550">
    <property type="entry name" value="TM_ABC_iron-siderophores_like"/>
    <property type="match status" value="1"/>
</dbReference>
<dbReference type="AlphaFoldDB" id="A0AA37W159"/>
<keyword evidence="6 8" id="KW-1133">Transmembrane helix</keyword>
<name>A0AA37W159_9GAMM</name>
<feature type="transmembrane region" description="Helical" evidence="8">
    <location>
        <begin position="133"/>
        <end position="154"/>
    </location>
</feature>
<keyword evidence="5 8" id="KW-0812">Transmembrane</keyword>
<dbReference type="FunFam" id="1.10.3470.10:FF:000001">
    <property type="entry name" value="Vitamin B12 ABC transporter permease BtuC"/>
    <property type="match status" value="1"/>
</dbReference>
<dbReference type="GO" id="GO:0005886">
    <property type="term" value="C:plasma membrane"/>
    <property type="evidence" value="ECO:0007669"/>
    <property type="project" value="UniProtKB-SubCell"/>
</dbReference>
<dbReference type="Proteomes" id="UP001161408">
    <property type="component" value="Unassembled WGS sequence"/>
</dbReference>
<evidence type="ECO:0000256" key="7">
    <source>
        <dbReference type="ARBA" id="ARBA00023136"/>
    </source>
</evidence>
<comment type="caution">
    <text evidence="9">The sequence shown here is derived from an EMBL/GenBank/DDBJ whole genome shotgun (WGS) entry which is preliminary data.</text>
</comment>
<comment type="similarity">
    <text evidence="2">Belongs to the binding-protein-dependent transport system permease family. FecCD subfamily.</text>
</comment>
<dbReference type="GO" id="GO:0022857">
    <property type="term" value="F:transmembrane transporter activity"/>
    <property type="evidence" value="ECO:0007669"/>
    <property type="project" value="InterPro"/>
</dbReference>
<evidence type="ECO:0000256" key="5">
    <source>
        <dbReference type="ARBA" id="ARBA00022692"/>
    </source>
</evidence>
<organism evidence="9 10">
    <name type="scientific">Pseudoalteromonas tetraodonis GFC</name>
    <dbReference type="NCBI Taxonomy" id="1315271"/>
    <lineage>
        <taxon>Bacteria</taxon>
        <taxon>Pseudomonadati</taxon>
        <taxon>Pseudomonadota</taxon>
        <taxon>Gammaproteobacteria</taxon>
        <taxon>Alteromonadales</taxon>
        <taxon>Pseudoalteromonadaceae</taxon>
        <taxon>Pseudoalteromonas</taxon>
    </lineage>
</organism>
<evidence type="ECO:0000313" key="10">
    <source>
        <dbReference type="Proteomes" id="UP001161408"/>
    </source>
</evidence>
<dbReference type="PANTHER" id="PTHR30472:SF67">
    <property type="entry name" value="PERMEASE OF ABC TRANSPORTER-RELATED"/>
    <property type="match status" value="1"/>
</dbReference>
<keyword evidence="10" id="KW-1185">Reference proteome</keyword>
<keyword evidence="4" id="KW-1003">Cell membrane</keyword>
<protein>
    <submittedName>
        <fullName evidence="9">ABC transporter permease</fullName>
    </submittedName>
</protein>
<dbReference type="InterPro" id="IPR037294">
    <property type="entry name" value="ABC_BtuC-like"/>
</dbReference>
<dbReference type="Pfam" id="PF01032">
    <property type="entry name" value="FecCD"/>
    <property type="match status" value="1"/>
</dbReference>
<feature type="transmembrane region" description="Helical" evidence="8">
    <location>
        <begin position="254"/>
        <end position="281"/>
    </location>
</feature>